<dbReference type="AlphaFoldDB" id="A0A9P6NEV0"/>
<proteinExistence type="predicted"/>
<feature type="compositionally biased region" description="Polar residues" evidence="1">
    <location>
        <begin position="43"/>
        <end position="53"/>
    </location>
</feature>
<sequence length="53" mass="6215">MKNWPRSHQLGPLVLNADKLHHRHTGDRDRIGPRSPWPRKSSQEMNGDTNYLL</sequence>
<dbReference type="Proteomes" id="UP000886653">
    <property type="component" value="Unassembled WGS sequence"/>
</dbReference>
<evidence type="ECO:0000313" key="2">
    <source>
        <dbReference type="EMBL" id="KAG0144643.1"/>
    </source>
</evidence>
<evidence type="ECO:0000313" key="3">
    <source>
        <dbReference type="Proteomes" id="UP000886653"/>
    </source>
</evidence>
<dbReference type="EMBL" id="MU167291">
    <property type="protein sequence ID" value="KAG0144643.1"/>
    <property type="molecule type" value="Genomic_DNA"/>
</dbReference>
<name>A0A9P6NEV0_9BASI</name>
<organism evidence="2 3">
    <name type="scientific">Cronartium quercuum f. sp. fusiforme G11</name>
    <dbReference type="NCBI Taxonomy" id="708437"/>
    <lineage>
        <taxon>Eukaryota</taxon>
        <taxon>Fungi</taxon>
        <taxon>Dikarya</taxon>
        <taxon>Basidiomycota</taxon>
        <taxon>Pucciniomycotina</taxon>
        <taxon>Pucciniomycetes</taxon>
        <taxon>Pucciniales</taxon>
        <taxon>Coleosporiaceae</taxon>
        <taxon>Cronartium</taxon>
    </lineage>
</organism>
<feature type="region of interest" description="Disordered" evidence="1">
    <location>
        <begin position="1"/>
        <end position="53"/>
    </location>
</feature>
<reference evidence="2" key="1">
    <citation type="submission" date="2013-11" db="EMBL/GenBank/DDBJ databases">
        <title>Genome sequence of the fusiform rust pathogen reveals effectors for host alternation and coevolution with pine.</title>
        <authorList>
            <consortium name="DOE Joint Genome Institute"/>
            <person name="Smith K."/>
            <person name="Pendleton A."/>
            <person name="Kubisiak T."/>
            <person name="Anderson C."/>
            <person name="Salamov A."/>
            <person name="Aerts A."/>
            <person name="Riley R."/>
            <person name="Clum A."/>
            <person name="Lindquist E."/>
            <person name="Ence D."/>
            <person name="Campbell M."/>
            <person name="Kronenberg Z."/>
            <person name="Feau N."/>
            <person name="Dhillon B."/>
            <person name="Hamelin R."/>
            <person name="Burleigh J."/>
            <person name="Smith J."/>
            <person name="Yandell M."/>
            <person name="Nelson C."/>
            <person name="Grigoriev I."/>
            <person name="Davis J."/>
        </authorList>
    </citation>
    <scope>NUCLEOTIDE SEQUENCE</scope>
    <source>
        <strain evidence="2">G11</strain>
    </source>
</reference>
<comment type="caution">
    <text evidence="2">The sequence shown here is derived from an EMBL/GenBank/DDBJ whole genome shotgun (WGS) entry which is preliminary data.</text>
</comment>
<accession>A0A9P6NEV0</accession>
<keyword evidence="3" id="KW-1185">Reference proteome</keyword>
<evidence type="ECO:0000256" key="1">
    <source>
        <dbReference type="SAM" id="MobiDB-lite"/>
    </source>
</evidence>
<gene>
    <name evidence="2" type="ORF">CROQUDRAFT_659704</name>
</gene>
<protein>
    <submittedName>
        <fullName evidence="2">Uncharacterized protein</fullName>
    </submittedName>
</protein>